<dbReference type="AlphaFoldDB" id="A0A9Q1QRB2"/>
<dbReference type="PANTHER" id="PTHR48151">
    <property type="entry name" value="SH3 DOMAIN-CONTAINING PROTEIN"/>
    <property type="match status" value="1"/>
</dbReference>
<evidence type="ECO:0000313" key="2">
    <source>
        <dbReference type="Proteomes" id="UP001153076"/>
    </source>
</evidence>
<keyword evidence="2" id="KW-1185">Reference proteome</keyword>
<dbReference type="InterPro" id="IPR053296">
    <property type="entry name" value="TSET_member_tstB"/>
</dbReference>
<protein>
    <submittedName>
        <fullName evidence="1">Uncharacterized protein</fullName>
    </submittedName>
</protein>
<dbReference type="EMBL" id="JAKOGI010000010">
    <property type="protein sequence ID" value="KAJ8451274.1"/>
    <property type="molecule type" value="Genomic_DNA"/>
</dbReference>
<proteinExistence type="predicted"/>
<dbReference type="OrthoDB" id="851886at2759"/>
<gene>
    <name evidence="1" type="ORF">Cgig2_014046</name>
</gene>
<comment type="caution">
    <text evidence="1">The sequence shown here is derived from an EMBL/GenBank/DDBJ whole genome shotgun (WGS) entry which is preliminary data.</text>
</comment>
<dbReference type="Proteomes" id="UP001153076">
    <property type="component" value="Unassembled WGS sequence"/>
</dbReference>
<organism evidence="1 2">
    <name type="scientific">Carnegiea gigantea</name>
    <dbReference type="NCBI Taxonomy" id="171969"/>
    <lineage>
        <taxon>Eukaryota</taxon>
        <taxon>Viridiplantae</taxon>
        <taxon>Streptophyta</taxon>
        <taxon>Embryophyta</taxon>
        <taxon>Tracheophyta</taxon>
        <taxon>Spermatophyta</taxon>
        <taxon>Magnoliopsida</taxon>
        <taxon>eudicotyledons</taxon>
        <taxon>Gunneridae</taxon>
        <taxon>Pentapetalae</taxon>
        <taxon>Caryophyllales</taxon>
        <taxon>Cactineae</taxon>
        <taxon>Cactaceae</taxon>
        <taxon>Cactoideae</taxon>
        <taxon>Echinocereeae</taxon>
        <taxon>Carnegiea</taxon>
    </lineage>
</organism>
<sequence length="412" mass="46191">MESRSRKLAQQCEDRSVLRYVYYYLARILSDTGSQGLSSCGGIPTPNWDALADIDGFGGVTRADVVPRIVHQLTTESLNEDVECEPSSSLYILKFLFAKASEHLVEANTAGILYAVMVNMDDGDDLGFIPCVDFKGTKCAKIEMNYVQSEIDFWKFVGVCCVIEVNSLFLMEGFFKRIWCQYGPARVVAIKDGLFLPHFDSPEKQNLLDKQNIQQLPIRIQFPRLDMKYCSASSLSKVGSMIGKPIKMDKATKTKDKNFFGCSLVEVQVRGVLSEVVEFVNDKDGAMLQEVKCEWKPVKCSDIGHEDKDCRKKNGTARVRRPVNHKVPPLVQPVQPAEEQQSSQLVTTNQDDGFVVVRSRRSSSLLVPEIINDTDVPVINSFHILAEHDPLLERVDVVWRHDAGGELPTNHG</sequence>
<name>A0A9Q1QRB2_9CARY</name>
<evidence type="ECO:0000313" key="1">
    <source>
        <dbReference type="EMBL" id="KAJ8451274.1"/>
    </source>
</evidence>
<reference evidence="1" key="1">
    <citation type="submission" date="2022-04" db="EMBL/GenBank/DDBJ databases">
        <title>Carnegiea gigantea Genome sequencing and assembly v2.</title>
        <authorList>
            <person name="Copetti D."/>
            <person name="Sanderson M.J."/>
            <person name="Burquez A."/>
            <person name="Wojciechowski M.F."/>
        </authorList>
    </citation>
    <scope>NUCLEOTIDE SEQUENCE</scope>
    <source>
        <strain evidence="1">SGP5-SGP5p</strain>
        <tissue evidence="1">Aerial part</tissue>
    </source>
</reference>
<dbReference type="PANTHER" id="PTHR48151:SF3">
    <property type="entry name" value="SH3 DOMAIN-CONTAINING PROTEIN"/>
    <property type="match status" value="1"/>
</dbReference>
<accession>A0A9Q1QRB2</accession>